<evidence type="ECO:0000313" key="2">
    <source>
        <dbReference type="EMBL" id="CAF2064614.1"/>
    </source>
</evidence>
<gene>
    <name evidence="2" type="ORF">DARMORV10_C06P47710.1</name>
</gene>
<feature type="transmembrane region" description="Helical" evidence="1">
    <location>
        <begin position="62"/>
        <end position="85"/>
    </location>
</feature>
<protein>
    <submittedName>
        <fullName evidence="2">(rape) hypothetical protein</fullName>
    </submittedName>
</protein>
<reference evidence="2" key="1">
    <citation type="submission" date="2021-01" db="EMBL/GenBank/DDBJ databases">
        <authorList>
            <consortium name="Genoscope - CEA"/>
            <person name="William W."/>
        </authorList>
    </citation>
    <scope>NUCLEOTIDE SEQUENCE</scope>
</reference>
<organism evidence="2">
    <name type="scientific">Brassica napus</name>
    <name type="common">Rape</name>
    <dbReference type="NCBI Taxonomy" id="3708"/>
    <lineage>
        <taxon>Eukaryota</taxon>
        <taxon>Viridiplantae</taxon>
        <taxon>Streptophyta</taxon>
        <taxon>Embryophyta</taxon>
        <taxon>Tracheophyta</taxon>
        <taxon>Spermatophyta</taxon>
        <taxon>Magnoliopsida</taxon>
        <taxon>eudicotyledons</taxon>
        <taxon>Gunneridae</taxon>
        <taxon>Pentapetalae</taxon>
        <taxon>rosids</taxon>
        <taxon>malvids</taxon>
        <taxon>Brassicales</taxon>
        <taxon>Brassicaceae</taxon>
        <taxon>Brassiceae</taxon>
        <taxon>Brassica</taxon>
    </lineage>
</organism>
<keyword evidence="1" id="KW-0812">Transmembrane</keyword>
<dbReference type="Proteomes" id="UP001295469">
    <property type="component" value="Chromosome C06"/>
</dbReference>
<evidence type="ECO:0000256" key="1">
    <source>
        <dbReference type="SAM" id="Phobius"/>
    </source>
</evidence>
<sequence length="90" mass="10354">DQDSCPVVDGGFAVGHHHLLFSFVHNRSINRSFVVVINFQVSRFSFSLGEFLFQSHRAVLQVYFFILMRLLLVVGDLSSLFYLPFTFIPL</sequence>
<keyword evidence="1" id="KW-1133">Transmembrane helix</keyword>
<accession>A0A816QSH1</accession>
<feature type="non-terminal residue" evidence="2">
    <location>
        <position position="1"/>
    </location>
</feature>
<proteinExistence type="predicted"/>
<name>A0A816QSH1_BRANA</name>
<dbReference type="EMBL" id="HG994370">
    <property type="protein sequence ID" value="CAF2064614.1"/>
    <property type="molecule type" value="Genomic_DNA"/>
</dbReference>
<dbReference type="AlphaFoldDB" id="A0A816QSH1"/>
<keyword evidence="1" id="KW-0472">Membrane</keyword>